<name>F9VTI2_9ACTN</name>
<evidence type="ECO:0000313" key="2">
    <source>
        <dbReference type="Proteomes" id="UP000003558"/>
    </source>
</evidence>
<evidence type="ECO:0008006" key="3">
    <source>
        <dbReference type="Google" id="ProtNLM"/>
    </source>
</evidence>
<gene>
    <name evidence="1" type="ORF">GOALK_046_00140</name>
</gene>
<organism evidence="1 2">
    <name type="scientific">Gordonia alkanivorans NBRC 16433</name>
    <dbReference type="NCBI Taxonomy" id="1027371"/>
    <lineage>
        <taxon>Bacteria</taxon>
        <taxon>Bacillati</taxon>
        <taxon>Actinomycetota</taxon>
        <taxon>Actinomycetes</taxon>
        <taxon>Mycobacteriales</taxon>
        <taxon>Gordoniaceae</taxon>
        <taxon>Gordonia</taxon>
    </lineage>
</organism>
<dbReference type="AlphaFoldDB" id="F9VTI2"/>
<comment type="caution">
    <text evidence="1">The sequence shown here is derived from an EMBL/GenBank/DDBJ whole genome shotgun (WGS) entry which is preliminary data.</text>
</comment>
<proteinExistence type="predicted"/>
<dbReference type="eggNOG" id="ENOG5032ZD0">
    <property type="taxonomic scope" value="Bacteria"/>
</dbReference>
<dbReference type="STRING" id="1027371.GOALK_046_00140"/>
<evidence type="ECO:0000313" key="1">
    <source>
        <dbReference type="EMBL" id="GAA11921.1"/>
    </source>
</evidence>
<dbReference type="Pfam" id="PF10936">
    <property type="entry name" value="DUF2617"/>
    <property type="match status" value="1"/>
</dbReference>
<dbReference type="Proteomes" id="UP000003558">
    <property type="component" value="Unassembled WGS sequence"/>
</dbReference>
<dbReference type="RefSeq" id="WP_006358071.1">
    <property type="nucleotide sequence ID" value="NZ_BACI01000046.1"/>
</dbReference>
<protein>
    <recommendedName>
        <fullName evidence="3">DUF2617 domain-containing protein</fullName>
    </recommendedName>
</protein>
<reference evidence="1 2" key="1">
    <citation type="submission" date="2011-05" db="EMBL/GenBank/DDBJ databases">
        <title>Whole genome shotgun sequence of Gordonia alkanivorans NBRC 16433.</title>
        <authorList>
            <person name="Hosoyama A."/>
            <person name="Nakamura S."/>
            <person name="Takarada H."/>
            <person name="Tsuchikane K."/>
            <person name="Yamazaki S."/>
            <person name="Fujita N."/>
        </authorList>
    </citation>
    <scope>NUCLEOTIDE SEQUENCE [LARGE SCALE GENOMIC DNA]</scope>
    <source>
        <strain evidence="1 2">NBRC 16433</strain>
    </source>
</reference>
<dbReference type="EMBL" id="BACI01000046">
    <property type="protein sequence ID" value="GAA11921.1"/>
    <property type="molecule type" value="Genomic_DNA"/>
</dbReference>
<dbReference type="InterPro" id="IPR024486">
    <property type="entry name" value="DUF2617"/>
</dbReference>
<sequence>MSEQPDEPGASVARLSVAYADTSAGQLGFSLDAPLQEPLAQEDGEIDGITVSVRLLGASHQVVVDDGAQRICETVACLPDVTSALPETFQESGYLFSSRVERATDDQLAALIEQLGVRVTEQMTSGKPSVMGVFPGDPHAVTAIISDSSSEEISWHTWHTYPQAGEVVITTSVIHRGATRT</sequence>
<accession>F9VTI2</accession>